<dbReference type="PROSITE" id="PS51072">
    <property type="entry name" value="MHD"/>
    <property type="match status" value="1"/>
</dbReference>
<dbReference type="SUPFAM" id="SSF49447">
    <property type="entry name" value="Second domain of Mu2 adaptin subunit (ap50) of ap2 adaptor"/>
    <property type="match status" value="1"/>
</dbReference>
<dbReference type="Gene3D" id="3.30.450.60">
    <property type="match status" value="1"/>
</dbReference>
<dbReference type="Proteomes" id="UP000077266">
    <property type="component" value="Unassembled WGS sequence"/>
</dbReference>
<dbReference type="Pfam" id="PF00928">
    <property type="entry name" value="Adap_comp_sub"/>
    <property type="match status" value="1"/>
</dbReference>
<dbReference type="InterPro" id="IPR011012">
    <property type="entry name" value="Longin-like_dom_sf"/>
</dbReference>
<evidence type="ECO:0000256" key="4">
    <source>
        <dbReference type="ARBA" id="ARBA00023136"/>
    </source>
</evidence>
<dbReference type="PRINTS" id="PR00314">
    <property type="entry name" value="CLATHRINADPT"/>
</dbReference>
<dbReference type="PANTHER" id="PTHR10529">
    <property type="entry name" value="AP COMPLEX SUBUNIT MU"/>
    <property type="match status" value="1"/>
</dbReference>
<dbReference type="PIRSF" id="PIRSF005992">
    <property type="entry name" value="Clathrin_mu"/>
    <property type="match status" value="1"/>
</dbReference>
<dbReference type="InterPro" id="IPR036168">
    <property type="entry name" value="AP2_Mu_C_sf"/>
</dbReference>
<dbReference type="STRING" id="1314781.A0A165QPG9"/>
<keyword evidence="2 5" id="KW-0813">Transport</keyword>
<evidence type="ECO:0000313" key="8">
    <source>
        <dbReference type="Proteomes" id="UP000077266"/>
    </source>
</evidence>
<dbReference type="FunCoup" id="A0A165QPG9">
    <property type="interactions" value="14"/>
</dbReference>
<dbReference type="Gene3D" id="2.60.40.1170">
    <property type="entry name" value="Mu homology domain, subdomain B"/>
    <property type="match status" value="2"/>
</dbReference>
<proteinExistence type="inferred from homology"/>
<accession>A0A165QPG9</accession>
<comment type="similarity">
    <text evidence="5">Belongs to the adaptor complexes medium subunit family.</text>
</comment>
<feature type="domain" description="MHD" evidence="6">
    <location>
        <begin position="181"/>
        <end position="426"/>
    </location>
</feature>
<dbReference type="GO" id="GO:0016192">
    <property type="term" value="P:vesicle-mediated transport"/>
    <property type="evidence" value="ECO:0007669"/>
    <property type="project" value="InterPro"/>
</dbReference>
<evidence type="ECO:0000256" key="2">
    <source>
        <dbReference type="ARBA" id="ARBA00022448"/>
    </source>
</evidence>
<dbReference type="InParanoid" id="A0A165QPG9"/>
<protein>
    <submittedName>
        <fullName evidence="7">Clathrin adaptor, mu subunit</fullName>
    </submittedName>
</protein>
<dbReference type="Pfam" id="PF01217">
    <property type="entry name" value="Clat_adaptor_s"/>
    <property type="match status" value="1"/>
</dbReference>
<dbReference type="EMBL" id="KV425882">
    <property type="protein sequence ID" value="KZW03889.1"/>
    <property type="molecule type" value="Genomic_DNA"/>
</dbReference>
<dbReference type="SUPFAM" id="SSF64356">
    <property type="entry name" value="SNARE-like"/>
    <property type="match status" value="1"/>
</dbReference>
<evidence type="ECO:0000259" key="6">
    <source>
        <dbReference type="PROSITE" id="PS51072"/>
    </source>
</evidence>
<evidence type="ECO:0000313" key="7">
    <source>
        <dbReference type="EMBL" id="KZW03889.1"/>
    </source>
</evidence>
<dbReference type="OrthoDB" id="870at2759"/>
<gene>
    <name evidence="7" type="ORF">EXIGLDRAFT_737707</name>
</gene>
<comment type="subcellular location">
    <subcellularLocation>
        <location evidence="1">Endomembrane system</location>
    </subcellularLocation>
</comment>
<dbReference type="InterPro" id="IPR001392">
    <property type="entry name" value="Clathrin_mu"/>
</dbReference>
<dbReference type="InterPro" id="IPR022775">
    <property type="entry name" value="AP_mu_sigma_su"/>
</dbReference>
<keyword evidence="8" id="KW-1185">Reference proteome</keyword>
<keyword evidence="3 5" id="KW-0653">Protein transport</keyword>
<dbReference type="InterPro" id="IPR050431">
    <property type="entry name" value="Adaptor_comp_med_subunit"/>
</dbReference>
<dbReference type="InterPro" id="IPR028565">
    <property type="entry name" value="MHD"/>
</dbReference>
<evidence type="ECO:0000256" key="3">
    <source>
        <dbReference type="ARBA" id="ARBA00022927"/>
    </source>
</evidence>
<dbReference type="GO" id="GO:0006886">
    <property type="term" value="P:intracellular protein transport"/>
    <property type="evidence" value="ECO:0007669"/>
    <property type="project" value="UniProtKB-UniRule"/>
</dbReference>
<evidence type="ECO:0000256" key="5">
    <source>
        <dbReference type="PIRNR" id="PIRNR005992"/>
    </source>
</evidence>
<dbReference type="GO" id="GO:0030131">
    <property type="term" value="C:clathrin adaptor complex"/>
    <property type="evidence" value="ECO:0007669"/>
    <property type="project" value="UniProtKB-UniRule"/>
</dbReference>
<reference evidence="7 8" key="1">
    <citation type="journal article" date="2016" name="Mol. Biol. Evol.">
        <title>Comparative Genomics of Early-Diverging Mushroom-Forming Fungi Provides Insights into the Origins of Lignocellulose Decay Capabilities.</title>
        <authorList>
            <person name="Nagy L.G."/>
            <person name="Riley R."/>
            <person name="Tritt A."/>
            <person name="Adam C."/>
            <person name="Daum C."/>
            <person name="Floudas D."/>
            <person name="Sun H."/>
            <person name="Yadav J.S."/>
            <person name="Pangilinan J."/>
            <person name="Larsson K.H."/>
            <person name="Matsuura K."/>
            <person name="Barry K."/>
            <person name="Labutti K."/>
            <person name="Kuo R."/>
            <person name="Ohm R.A."/>
            <person name="Bhattacharya S.S."/>
            <person name="Shirouzu T."/>
            <person name="Yoshinaga Y."/>
            <person name="Martin F.M."/>
            <person name="Grigoriev I.V."/>
            <person name="Hibbett D.S."/>
        </authorList>
    </citation>
    <scope>NUCLEOTIDE SEQUENCE [LARGE SCALE GENOMIC DNA]</scope>
    <source>
        <strain evidence="7 8">HHB12029</strain>
    </source>
</reference>
<organism evidence="7 8">
    <name type="scientific">Exidia glandulosa HHB12029</name>
    <dbReference type="NCBI Taxonomy" id="1314781"/>
    <lineage>
        <taxon>Eukaryota</taxon>
        <taxon>Fungi</taxon>
        <taxon>Dikarya</taxon>
        <taxon>Basidiomycota</taxon>
        <taxon>Agaricomycotina</taxon>
        <taxon>Agaricomycetes</taxon>
        <taxon>Auriculariales</taxon>
        <taxon>Exidiaceae</taxon>
        <taxon>Exidia</taxon>
    </lineage>
</organism>
<evidence type="ECO:0000256" key="1">
    <source>
        <dbReference type="ARBA" id="ARBA00004308"/>
    </source>
</evidence>
<keyword evidence="4" id="KW-0472">Membrane</keyword>
<dbReference type="CDD" id="cd09252">
    <property type="entry name" value="AP-3_Mu3_Cterm"/>
    <property type="match status" value="1"/>
</dbReference>
<sequence>MTIDGLIILDHTGRPIIQSNFASSPAYPLLHIDAVNDALAKSPAGAVDPVLYVSGPSGPSACCHVACNGLRFLCPVSGEVDPLFVFAFIQTFVDILRDYFGDLSAASIRENFDIVYQLLEEVIDDGYPLTTELNALRDIVLPPTFLKKVISVAGITGLSKATGHPFSSPIPWRKAGLRYNNNEIKFDVIEDLDAIVNKNGSVVTSTVWGKVQARSHLSGVPDLLMTFTNPQVLTDCSFHPCVRLQRWTRDKSLSFVPPDGAFVLMEYRYTPPNAALTASSQANIPLPIALKSSVTLTEGGGTLDLTLTSRMGIAMQSATVELFLGSGAQSANFMVSGGGSWNFDPKTLILRWTISPVPSSSSHTLRGSFTSSETVPRIGSALKATYEIQPHSYSGLKVDQLKVSGEQYKTYKGVRLRAGGSIEFRW</sequence>
<name>A0A165QPG9_EXIGL</name>
<dbReference type="GO" id="GO:0012505">
    <property type="term" value="C:endomembrane system"/>
    <property type="evidence" value="ECO:0007669"/>
    <property type="project" value="UniProtKB-SubCell"/>
</dbReference>
<dbReference type="CDD" id="cd14837">
    <property type="entry name" value="AP3_Mu_N"/>
    <property type="match status" value="1"/>
</dbReference>
<dbReference type="AlphaFoldDB" id="A0A165QPG9"/>